<dbReference type="SUPFAM" id="SSF48726">
    <property type="entry name" value="Immunoglobulin"/>
    <property type="match status" value="1"/>
</dbReference>
<dbReference type="STRING" id="43700.ENSMALP00000009710"/>
<dbReference type="InterPro" id="IPR036179">
    <property type="entry name" value="Ig-like_dom_sf"/>
</dbReference>
<reference evidence="5" key="2">
    <citation type="submission" date="2025-09" db="UniProtKB">
        <authorList>
            <consortium name="Ensembl"/>
        </authorList>
    </citation>
    <scope>IDENTIFICATION</scope>
</reference>
<dbReference type="GO" id="GO:0004888">
    <property type="term" value="F:transmembrane signaling receptor activity"/>
    <property type="evidence" value="ECO:0007669"/>
    <property type="project" value="TreeGrafter"/>
</dbReference>
<dbReference type="Ensembl" id="ENSMALT00000009913.1">
    <property type="protein sequence ID" value="ENSMALP00000009710.1"/>
    <property type="gene ID" value="ENSMALG00000006907.1"/>
</dbReference>
<sequence length="115" mass="13276">KTTARVIWGGYLGRSYEEKLLISISGDPGSSITLTFSYNSYYTNHVKYCCKGYFWLFCSTVARTDTQDSSSRFSVSDDKIQKTLTVKMNNLMETDTSYYWCAVEIDYWSNITKKT</sequence>
<dbReference type="InterPro" id="IPR050671">
    <property type="entry name" value="CD300_family_receptors"/>
</dbReference>
<dbReference type="Proteomes" id="UP000261600">
    <property type="component" value="Unplaced"/>
</dbReference>
<evidence type="ECO:0000256" key="2">
    <source>
        <dbReference type="ARBA" id="ARBA00022692"/>
    </source>
</evidence>
<evidence type="ECO:0000259" key="4">
    <source>
        <dbReference type="Pfam" id="PF07686"/>
    </source>
</evidence>
<protein>
    <recommendedName>
        <fullName evidence="4">Immunoglobulin V-set domain-containing protein</fullName>
    </recommendedName>
</protein>
<organism evidence="5 6">
    <name type="scientific">Monopterus albus</name>
    <name type="common">Swamp eel</name>
    <dbReference type="NCBI Taxonomy" id="43700"/>
    <lineage>
        <taxon>Eukaryota</taxon>
        <taxon>Metazoa</taxon>
        <taxon>Chordata</taxon>
        <taxon>Craniata</taxon>
        <taxon>Vertebrata</taxon>
        <taxon>Euteleostomi</taxon>
        <taxon>Actinopterygii</taxon>
        <taxon>Neopterygii</taxon>
        <taxon>Teleostei</taxon>
        <taxon>Neoteleostei</taxon>
        <taxon>Acanthomorphata</taxon>
        <taxon>Anabantaria</taxon>
        <taxon>Synbranchiformes</taxon>
        <taxon>Synbranchidae</taxon>
        <taxon>Monopterus</taxon>
    </lineage>
</organism>
<comment type="subcellular location">
    <subcellularLocation>
        <location evidence="1">Membrane</location>
    </subcellularLocation>
</comment>
<keyword evidence="6" id="KW-1185">Reference proteome</keyword>
<dbReference type="AlphaFoldDB" id="A0A3Q3IZZ7"/>
<dbReference type="InterPro" id="IPR013783">
    <property type="entry name" value="Ig-like_fold"/>
</dbReference>
<dbReference type="PANTHER" id="PTHR11860:SF118">
    <property type="entry name" value="CMRF35-LIKE MOLECULE 3-RELATED"/>
    <property type="match status" value="1"/>
</dbReference>
<reference evidence="5" key="1">
    <citation type="submission" date="2025-08" db="UniProtKB">
        <authorList>
            <consortium name="Ensembl"/>
        </authorList>
    </citation>
    <scope>IDENTIFICATION</scope>
</reference>
<accession>A0A3Q3IZZ7</accession>
<proteinExistence type="predicted"/>
<evidence type="ECO:0000313" key="6">
    <source>
        <dbReference type="Proteomes" id="UP000261600"/>
    </source>
</evidence>
<dbReference type="Gene3D" id="2.60.40.10">
    <property type="entry name" value="Immunoglobulins"/>
    <property type="match status" value="1"/>
</dbReference>
<dbReference type="Pfam" id="PF07686">
    <property type="entry name" value="V-set"/>
    <property type="match status" value="1"/>
</dbReference>
<keyword evidence="2" id="KW-0812">Transmembrane</keyword>
<keyword evidence="3" id="KW-0472">Membrane</keyword>
<name>A0A3Q3IZZ7_MONAL</name>
<feature type="domain" description="Immunoglobulin V-set" evidence="4">
    <location>
        <begin position="24"/>
        <end position="105"/>
    </location>
</feature>
<evidence type="ECO:0000313" key="5">
    <source>
        <dbReference type="Ensembl" id="ENSMALP00000009710.1"/>
    </source>
</evidence>
<dbReference type="InterPro" id="IPR013106">
    <property type="entry name" value="Ig_V-set"/>
</dbReference>
<evidence type="ECO:0000256" key="1">
    <source>
        <dbReference type="ARBA" id="ARBA00004370"/>
    </source>
</evidence>
<dbReference type="PANTHER" id="PTHR11860">
    <property type="entry name" value="POLYMERIC-IMMUNOGLOBULIN RECEPTOR"/>
    <property type="match status" value="1"/>
</dbReference>
<dbReference type="GO" id="GO:0005886">
    <property type="term" value="C:plasma membrane"/>
    <property type="evidence" value="ECO:0007669"/>
    <property type="project" value="TreeGrafter"/>
</dbReference>
<evidence type="ECO:0000256" key="3">
    <source>
        <dbReference type="ARBA" id="ARBA00023136"/>
    </source>
</evidence>